<dbReference type="Proteomes" id="UP001627284">
    <property type="component" value="Unassembled WGS sequence"/>
</dbReference>
<dbReference type="EMBL" id="JBJKTR010000007">
    <property type="protein sequence ID" value="KAL3363626.1"/>
    <property type="molecule type" value="Genomic_DNA"/>
</dbReference>
<evidence type="ECO:0000313" key="2">
    <source>
        <dbReference type="Proteomes" id="UP001627284"/>
    </source>
</evidence>
<evidence type="ECO:0008006" key="3">
    <source>
        <dbReference type="Google" id="ProtNLM"/>
    </source>
</evidence>
<proteinExistence type="predicted"/>
<dbReference type="PANTHER" id="PTHR31973">
    <property type="entry name" value="POLYPROTEIN, PUTATIVE-RELATED"/>
    <property type="match status" value="1"/>
</dbReference>
<dbReference type="PANTHER" id="PTHR31973:SF197">
    <property type="entry name" value="SWIM-TYPE DOMAIN-CONTAINING PROTEIN"/>
    <property type="match status" value="1"/>
</dbReference>
<comment type="caution">
    <text evidence="1">The sequence shown here is derived from an EMBL/GenBank/DDBJ whole genome shotgun (WGS) entry which is preliminary data.</text>
</comment>
<organism evidence="1 2">
    <name type="scientific">Solanum stoloniferum</name>
    <dbReference type="NCBI Taxonomy" id="62892"/>
    <lineage>
        <taxon>Eukaryota</taxon>
        <taxon>Viridiplantae</taxon>
        <taxon>Streptophyta</taxon>
        <taxon>Embryophyta</taxon>
        <taxon>Tracheophyta</taxon>
        <taxon>Spermatophyta</taxon>
        <taxon>Magnoliopsida</taxon>
        <taxon>eudicotyledons</taxon>
        <taxon>Gunneridae</taxon>
        <taxon>Pentapetalae</taxon>
        <taxon>asterids</taxon>
        <taxon>lamiids</taxon>
        <taxon>Solanales</taxon>
        <taxon>Solanaceae</taxon>
        <taxon>Solanoideae</taxon>
        <taxon>Solaneae</taxon>
        <taxon>Solanum</taxon>
    </lineage>
</organism>
<dbReference type="AlphaFoldDB" id="A0ABD2U7V3"/>
<keyword evidence="2" id="KW-1185">Reference proteome</keyword>
<evidence type="ECO:0000313" key="1">
    <source>
        <dbReference type="EMBL" id="KAL3363626.1"/>
    </source>
</evidence>
<feature type="non-terminal residue" evidence="1">
    <location>
        <position position="99"/>
    </location>
</feature>
<sequence>MQKGITSIVIDLLPEVEHMMCARHILANWAKDWRGLERRNQFWKCARSNFEGELKGNLAQMTLLDNKDIVLELLHYNVKIWCKIYFKTDVKCDSINNNM</sequence>
<reference evidence="1 2" key="1">
    <citation type="submission" date="2024-05" db="EMBL/GenBank/DDBJ databases">
        <title>De novo assembly of an allotetraploid wild potato.</title>
        <authorList>
            <person name="Hosaka A.J."/>
        </authorList>
    </citation>
    <scope>NUCLEOTIDE SEQUENCE [LARGE SCALE GENOMIC DNA]</scope>
    <source>
        <tissue evidence="1">Young leaves</tissue>
    </source>
</reference>
<accession>A0ABD2U7V3</accession>
<protein>
    <recommendedName>
        <fullName evidence="3">MULE transposase domain-containing protein</fullName>
    </recommendedName>
</protein>
<name>A0ABD2U7V3_9SOLN</name>
<gene>
    <name evidence="1" type="ORF">AABB24_012735</name>
</gene>